<dbReference type="RefSeq" id="WP_013644921.1">
    <property type="nucleotide sequence ID" value="NC_015216.1"/>
</dbReference>
<dbReference type="eggNOG" id="arCOG04921">
    <property type="taxonomic scope" value="Archaea"/>
</dbReference>
<dbReference type="InterPro" id="IPR011495">
    <property type="entry name" value="Sig_transdc_His_kin_sub2_dim/P"/>
</dbReference>
<keyword evidence="3" id="KW-0597">Phosphoprotein</keyword>
<dbReference type="AlphaFoldDB" id="F0T7K2"/>
<dbReference type="EC" id="2.7.13.3" evidence="2"/>
<evidence type="ECO:0000256" key="6">
    <source>
        <dbReference type="ARBA" id="ARBA00022777"/>
    </source>
</evidence>
<evidence type="ECO:0000256" key="3">
    <source>
        <dbReference type="ARBA" id="ARBA00022553"/>
    </source>
</evidence>
<dbReference type="GO" id="GO:0005524">
    <property type="term" value="F:ATP binding"/>
    <property type="evidence" value="ECO:0007669"/>
    <property type="project" value="UniProtKB-KW"/>
</dbReference>
<dbReference type="HOGENOM" id="CLU_000445_114_57_2"/>
<feature type="domain" description="PAS" evidence="10">
    <location>
        <begin position="70"/>
        <end position="140"/>
    </location>
</feature>
<name>F0T7K2_METLA</name>
<dbReference type="InterPro" id="IPR003594">
    <property type="entry name" value="HATPase_dom"/>
</dbReference>
<evidence type="ECO:0000256" key="8">
    <source>
        <dbReference type="SAM" id="Coils"/>
    </source>
</evidence>
<evidence type="ECO:0000313" key="12">
    <source>
        <dbReference type="Proteomes" id="UP000007490"/>
    </source>
</evidence>
<dbReference type="eggNOG" id="arCOG02335">
    <property type="taxonomic scope" value="Archaea"/>
</dbReference>
<dbReference type="Pfam" id="PF02518">
    <property type="entry name" value="HATPase_c"/>
    <property type="match status" value="1"/>
</dbReference>
<dbReference type="SUPFAM" id="SSF55785">
    <property type="entry name" value="PYP-like sensor domain (PAS domain)"/>
    <property type="match status" value="1"/>
</dbReference>
<evidence type="ECO:0000256" key="1">
    <source>
        <dbReference type="ARBA" id="ARBA00000085"/>
    </source>
</evidence>
<dbReference type="Gene3D" id="3.30.565.10">
    <property type="entry name" value="Histidine kinase-like ATPase, C-terminal domain"/>
    <property type="match status" value="1"/>
</dbReference>
<keyword evidence="7" id="KW-0067">ATP-binding</keyword>
<reference evidence="11 12" key="2">
    <citation type="journal article" date="2014" name="Int. J. Syst. Evol. Microbiol.">
        <title>Methanobacterium paludis sp. nov. and a novel strain of Methanobacterium lacus isolated from northern peatlands.</title>
        <authorList>
            <person name="Cadillo-Quiroz H."/>
            <person name="Brauer S.L."/>
            <person name="Goodson N."/>
            <person name="Yavitt J.B."/>
            <person name="Zinder S.H."/>
        </authorList>
    </citation>
    <scope>NUCLEOTIDE SEQUENCE [LARGE SCALE GENOMIC DNA]</scope>
    <source>
        <strain evidence="11 12">AL-21</strain>
    </source>
</reference>
<evidence type="ECO:0000256" key="5">
    <source>
        <dbReference type="ARBA" id="ARBA00022741"/>
    </source>
</evidence>
<keyword evidence="12" id="KW-1185">Reference proteome</keyword>
<dbReference type="KEGG" id="mel:Metbo_1329"/>
<gene>
    <name evidence="11" type="ordered locus">Metbo_1329</name>
</gene>
<dbReference type="STRING" id="877455.Metbo_1329"/>
<keyword evidence="4" id="KW-0808">Transferase</keyword>
<evidence type="ECO:0000256" key="4">
    <source>
        <dbReference type="ARBA" id="ARBA00022679"/>
    </source>
</evidence>
<evidence type="ECO:0000256" key="2">
    <source>
        <dbReference type="ARBA" id="ARBA00012438"/>
    </source>
</evidence>
<reference evidence="12" key="1">
    <citation type="submission" date="2011-02" db="EMBL/GenBank/DDBJ databases">
        <title>Complete sequence of Methanobacterium sp. AL-21.</title>
        <authorList>
            <consortium name="US DOE Joint Genome Institute"/>
            <person name="Lucas S."/>
            <person name="Copeland A."/>
            <person name="Lapidus A."/>
            <person name="Cheng J.-F."/>
            <person name="Goodwin L."/>
            <person name="Pitluck S."/>
            <person name="Chertkov O."/>
            <person name="Detter J.C."/>
            <person name="Han C."/>
            <person name="Tapia R."/>
            <person name="Land M."/>
            <person name="Hauser L."/>
            <person name="Kyrpides N."/>
            <person name="Ivanova N."/>
            <person name="Mikhailova N."/>
            <person name="Pagani I."/>
            <person name="Cadillo-Quiroz H."/>
            <person name="Imachi H."/>
            <person name="Zinder S."/>
            <person name="Liu W."/>
            <person name="Woyke T."/>
        </authorList>
    </citation>
    <scope>NUCLEOTIDE SEQUENCE [LARGE SCALE GENOMIC DNA]</scope>
    <source>
        <strain evidence="12">AL-21</strain>
    </source>
</reference>
<dbReference type="PANTHER" id="PTHR41523">
    <property type="entry name" value="TWO-COMPONENT SYSTEM SENSOR PROTEIN"/>
    <property type="match status" value="1"/>
</dbReference>
<evidence type="ECO:0000256" key="7">
    <source>
        <dbReference type="ARBA" id="ARBA00022840"/>
    </source>
</evidence>
<dbReference type="InterPro" id="IPR035965">
    <property type="entry name" value="PAS-like_dom_sf"/>
</dbReference>
<dbReference type="eggNOG" id="arCOG06192">
    <property type="taxonomic scope" value="Archaea"/>
</dbReference>
<dbReference type="GeneID" id="25394730"/>
<keyword evidence="6 11" id="KW-0418">Kinase</keyword>
<dbReference type="NCBIfam" id="TIGR00229">
    <property type="entry name" value="sensory_box"/>
    <property type="match status" value="1"/>
</dbReference>
<dbReference type="SMART" id="SM00387">
    <property type="entry name" value="HATPase_c"/>
    <property type="match status" value="1"/>
</dbReference>
<dbReference type="Pfam" id="PF07568">
    <property type="entry name" value="HisKA_2"/>
    <property type="match status" value="1"/>
</dbReference>
<dbReference type="InterPro" id="IPR000014">
    <property type="entry name" value="PAS"/>
</dbReference>
<accession>F0T7K2</accession>
<dbReference type="PROSITE" id="PS50109">
    <property type="entry name" value="HIS_KIN"/>
    <property type="match status" value="1"/>
</dbReference>
<proteinExistence type="predicted"/>
<keyword evidence="5" id="KW-0547">Nucleotide-binding</keyword>
<dbReference type="SUPFAM" id="SSF55874">
    <property type="entry name" value="ATPase domain of HSP90 chaperone/DNA topoisomerase II/histidine kinase"/>
    <property type="match status" value="1"/>
</dbReference>
<feature type="coiled-coil region" evidence="8">
    <location>
        <begin position="39"/>
        <end position="68"/>
    </location>
</feature>
<dbReference type="InterPro" id="IPR005467">
    <property type="entry name" value="His_kinase_dom"/>
</dbReference>
<comment type="catalytic activity">
    <reaction evidence="1">
        <text>ATP + protein L-histidine = ADP + protein N-phospho-L-histidine.</text>
        <dbReference type="EC" id="2.7.13.3"/>
    </reaction>
</comment>
<dbReference type="PROSITE" id="PS50112">
    <property type="entry name" value="PAS"/>
    <property type="match status" value="1"/>
</dbReference>
<keyword evidence="8" id="KW-0175">Coiled coil</keyword>
<dbReference type="PANTHER" id="PTHR41523:SF8">
    <property type="entry name" value="ETHYLENE RESPONSE SENSOR PROTEIN"/>
    <property type="match status" value="1"/>
</dbReference>
<organism evidence="11 12">
    <name type="scientific">Methanobacterium lacus (strain AL-21)</name>
    <dbReference type="NCBI Taxonomy" id="877455"/>
    <lineage>
        <taxon>Archaea</taxon>
        <taxon>Methanobacteriati</taxon>
        <taxon>Methanobacteriota</taxon>
        <taxon>Methanomada group</taxon>
        <taxon>Methanobacteria</taxon>
        <taxon>Methanobacteriales</taxon>
        <taxon>Methanobacteriaceae</taxon>
        <taxon>Methanobacterium</taxon>
    </lineage>
</organism>
<evidence type="ECO:0000259" key="10">
    <source>
        <dbReference type="PROSITE" id="PS50112"/>
    </source>
</evidence>
<protein>
    <recommendedName>
        <fullName evidence="2">histidine kinase</fullName>
        <ecNumber evidence="2">2.7.13.3</ecNumber>
    </recommendedName>
</protein>
<evidence type="ECO:0000313" key="11">
    <source>
        <dbReference type="EMBL" id="ADZ09570.1"/>
    </source>
</evidence>
<dbReference type="GO" id="GO:0004673">
    <property type="term" value="F:protein histidine kinase activity"/>
    <property type="evidence" value="ECO:0007669"/>
    <property type="project" value="UniProtKB-EC"/>
</dbReference>
<sequence>MIRIKNKKNVEKLRFKAEELLNQKINELEIDDSKMPENINELIHELQIHHIELEMQNEELRKSQIELQTSNIKYFELYNFAPCSYFTIDTDGMIIDVNFAGTSLMGIDKIYLINRAFIQFVAHDSRNKFIKLIENVTSYKEIIKCELELLKEKKPFPVIMEINLNSNSEEKCPSFMITVVDISDLKNAEIKVRKSLNEKKVLLREINHRVKNNLQIISSLLHLQEGCAESEDAMDVLKESQGRVKSMAMVQEKLSQSPNYSNINLKDYVEKLVHDILYSYGSLETIKTDLNIEDLNLNMDTSILLGLIINELVTNIVKYAFKGTEGTISVKIKSKSELIDIIIADNGIGISENIDLENSDTLGLQLVTNLVEQLNGNINLNTSKGTKYNISIKK</sequence>
<dbReference type="InterPro" id="IPR036890">
    <property type="entry name" value="HATPase_C_sf"/>
</dbReference>
<evidence type="ECO:0000259" key="9">
    <source>
        <dbReference type="PROSITE" id="PS50109"/>
    </source>
</evidence>
<dbReference type="Proteomes" id="UP000007490">
    <property type="component" value="Chromosome"/>
</dbReference>
<dbReference type="EMBL" id="CP002551">
    <property type="protein sequence ID" value="ADZ09570.1"/>
    <property type="molecule type" value="Genomic_DNA"/>
</dbReference>
<dbReference type="Gene3D" id="3.30.450.20">
    <property type="entry name" value="PAS domain"/>
    <property type="match status" value="1"/>
</dbReference>
<dbReference type="CDD" id="cd00130">
    <property type="entry name" value="PAS"/>
    <property type="match status" value="1"/>
</dbReference>
<dbReference type="OrthoDB" id="8127at2157"/>
<feature type="domain" description="Histidine kinase" evidence="9">
    <location>
        <begin position="205"/>
        <end position="394"/>
    </location>
</feature>